<sequence>MITIILISSFSGLMVKALVFGDSICLFCYTPKIGSSNLPAVCTSNYDIDNSCLIILQVAPCDTISFCSFWALGLGRWQAVRVRYQFFLEWHSDRIGVEIDTPMRRLNGWAATLDDHQELFWYVPLTPATEPY</sequence>
<dbReference type="EMBL" id="MU404360">
    <property type="protein sequence ID" value="KAI1609553.1"/>
    <property type="molecule type" value="Genomic_DNA"/>
</dbReference>
<protein>
    <submittedName>
        <fullName evidence="2">Uncharacterized protein</fullName>
    </submittedName>
</protein>
<proteinExistence type="predicted"/>
<dbReference type="AlphaFoldDB" id="A0AAN6DPA9"/>
<organism evidence="2 3">
    <name type="scientific">Exophiala viscosa</name>
    <dbReference type="NCBI Taxonomy" id="2486360"/>
    <lineage>
        <taxon>Eukaryota</taxon>
        <taxon>Fungi</taxon>
        <taxon>Dikarya</taxon>
        <taxon>Ascomycota</taxon>
        <taxon>Pezizomycotina</taxon>
        <taxon>Eurotiomycetes</taxon>
        <taxon>Chaetothyriomycetidae</taxon>
        <taxon>Chaetothyriales</taxon>
        <taxon>Herpotrichiellaceae</taxon>
        <taxon>Exophiala</taxon>
    </lineage>
</organism>
<dbReference type="Proteomes" id="UP001203852">
    <property type="component" value="Unassembled WGS sequence"/>
</dbReference>
<feature type="chain" id="PRO_5043025061" evidence="1">
    <location>
        <begin position="22"/>
        <end position="132"/>
    </location>
</feature>
<feature type="signal peptide" evidence="1">
    <location>
        <begin position="1"/>
        <end position="21"/>
    </location>
</feature>
<reference evidence="2" key="1">
    <citation type="journal article" date="2022" name="bioRxiv">
        <title>Deciphering the potential niche of two novel black yeast fungi from a biological soil crust based on their genomes, phenotypes, and melanin regulation.</title>
        <authorList>
            <consortium name="DOE Joint Genome Institute"/>
            <person name="Carr E.C."/>
            <person name="Barton Q."/>
            <person name="Grambo S."/>
            <person name="Sullivan M."/>
            <person name="Renfro C.M."/>
            <person name="Kuo A."/>
            <person name="Pangilinan J."/>
            <person name="Lipzen A."/>
            <person name="Keymanesh K."/>
            <person name="Savage E."/>
            <person name="Barry K."/>
            <person name="Grigoriev I.V."/>
            <person name="Riekhof W.R."/>
            <person name="Harris S.S."/>
        </authorList>
    </citation>
    <scope>NUCLEOTIDE SEQUENCE</scope>
    <source>
        <strain evidence="2">JF 03-4F</strain>
    </source>
</reference>
<evidence type="ECO:0000313" key="3">
    <source>
        <dbReference type="Proteomes" id="UP001203852"/>
    </source>
</evidence>
<keyword evidence="3" id="KW-1185">Reference proteome</keyword>
<name>A0AAN6DPA9_9EURO</name>
<evidence type="ECO:0000256" key="1">
    <source>
        <dbReference type="SAM" id="SignalP"/>
    </source>
</evidence>
<keyword evidence="1" id="KW-0732">Signal</keyword>
<evidence type="ECO:0000313" key="2">
    <source>
        <dbReference type="EMBL" id="KAI1609553.1"/>
    </source>
</evidence>
<accession>A0AAN6DPA9</accession>
<gene>
    <name evidence="2" type="ORF">EDD36DRAFT_74456</name>
</gene>
<comment type="caution">
    <text evidence="2">The sequence shown here is derived from an EMBL/GenBank/DDBJ whole genome shotgun (WGS) entry which is preliminary data.</text>
</comment>